<reference evidence="9" key="1">
    <citation type="submission" date="2025-08" db="UniProtKB">
        <authorList>
            <consortium name="RefSeq"/>
        </authorList>
    </citation>
    <scope>IDENTIFICATION</scope>
    <source>
        <strain evidence="9">11010-0011.00</strain>
        <tissue evidence="9">Whole body</tissue>
    </source>
</reference>
<evidence type="ECO:0000313" key="8">
    <source>
        <dbReference type="Proteomes" id="UP000504634"/>
    </source>
</evidence>
<keyword evidence="8" id="KW-1185">Reference proteome</keyword>
<dbReference type="GO" id="GO:0008061">
    <property type="term" value="F:chitin binding"/>
    <property type="evidence" value="ECO:0007669"/>
    <property type="project" value="UniProtKB-KW"/>
</dbReference>
<evidence type="ECO:0000256" key="6">
    <source>
        <dbReference type="SAM" id="SignalP"/>
    </source>
</evidence>
<keyword evidence="4" id="KW-1015">Disulfide bond</keyword>
<dbReference type="PROSITE" id="PS50940">
    <property type="entry name" value="CHIT_BIND_II"/>
    <property type="match status" value="5"/>
</dbReference>
<feature type="domain" description="Chitin-binding type-2" evidence="7">
    <location>
        <begin position="159"/>
        <end position="216"/>
    </location>
</feature>
<name>A0A6J2T7Q9_DROLE</name>
<organism evidence="8 9">
    <name type="scientific">Drosophila lebanonensis</name>
    <name type="common">Fruit fly</name>
    <name type="synonym">Scaptodrosophila lebanonensis</name>
    <dbReference type="NCBI Taxonomy" id="7225"/>
    <lineage>
        <taxon>Eukaryota</taxon>
        <taxon>Metazoa</taxon>
        <taxon>Ecdysozoa</taxon>
        <taxon>Arthropoda</taxon>
        <taxon>Hexapoda</taxon>
        <taxon>Insecta</taxon>
        <taxon>Pterygota</taxon>
        <taxon>Neoptera</taxon>
        <taxon>Endopterygota</taxon>
        <taxon>Diptera</taxon>
        <taxon>Brachycera</taxon>
        <taxon>Muscomorpha</taxon>
        <taxon>Ephydroidea</taxon>
        <taxon>Drosophilidae</taxon>
        <taxon>Scaptodrosophila</taxon>
    </lineage>
</organism>
<dbReference type="SUPFAM" id="SSF57625">
    <property type="entry name" value="Invertebrate chitin-binding proteins"/>
    <property type="match status" value="4"/>
</dbReference>
<dbReference type="SMART" id="SM00494">
    <property type="entry name" value="ChtBD2"/>
    <property type="match status" value="5"/>
</dbReference>
<keyword evidence="1" id="KW-0147">Chitin-binding</keyword>
<feature type="domain" description="Chitin-binding type-2" evidence="7">
    <location>
        <begin position="228"/>
        <end position="285"/>
    </location>
</feature>
<sequence>MGRGPQVLIIATAALLCCSITPTSALNMSDVCLLVKHDTFVASPSDCHSYYTCVGATAQLYSCPTGYGFSKDSQACVPAQSICGASSASSACQNAVVGTYQAVQNSCNSFWYCSASGPLQGYCPTGDNFNPTTQSCDLASDYSCPWTETDASDASGETINLCSIIPNDVFFGNPTSCSNWLYCDQGTLKNGTCPKGFVFNVATGTCDYAVDTTCSQVTNAAGLIDYAGFNCKTAGDMIAASACNQYYTCSSSKVYVLNTCASGLYFDTVSQKCITRASAQNNCDRCLGSTSQFVNSYGSNCTSYLTCKNGVQFGSVQTCPTGHPFFNENDGLCELTNPQFTFCFNIATVPT</sequence>
<evidence type="ECO:0000259" key="7">
    <source>
        <dbReference type="PROSITE" id="PS50940"/>
    </source>
</evidence>
<feature type="domain" description="Chitin-binding type-2" evidence="7">
    <location>
        <begin position="89"/>
        <end position="146"/>
    </location>
</feature>
<dbReference type="InterPro" id="IPR051940">
    <property type="entry name" value="Chitin_bind-dev_reg"/>
</dbReference>
<feature type="domain" description="Chitin-binding type-2" evidence="7">
    <location>
        <begin position="29"/>
        <end position="85"/>
    </location>
</feature>
<dbReference type="PANTHER" id="PTHR23301">
    <property type="entry name" value="CHITIN BINDING PERITROPHIN-A"/>
    <property type="match status" value="1"/>
</dbReference>
<evidence type="ECO:0000256" key="2">
    <source>
        <dbReference type="ARBA" id="ARBA00022729"/>
    </source>
</evidence>
<dbReference type="InterPro" id="IPR036508">
    <property type="entry name" value="Chitin-bd_dom_sf"/>
</dbReference>
<protein>
    <submittedName>
        <fullName evidence="9">Peritrophin-48</fullName>
    </submittedName>
</protein>
<feature type="signal peptide" evidence="6">
    <location>
        <begin position="1"/>
        <end position="25"/>
    </location>
</feature>
<dbReference type="InterPro" id="IPR002557">
    <property type="entry name" value="Chitin-bd_dom"/>
</dbReference>
<dbReference type="Gene3D" id="2.170.140.10">
    <property type="entry name" value="Chitin binding domain"/>
    <property type="match status" value="4"/>
</dbReference>
<feature type="chain" id="PRO_5026701765" evidence="6">
    <location>
        <begin position="26"/>
        <end position="351"/>
    </location>
</feature>
<keyword evidence="5" id="KW-0325">Glycoprotein</keyword>
<gene>
    <name evidence="9" type="primary">LOC115622267</name>
</gene>
<evidence type="ECO:0000256" key="3">
    <source>
        <dbReference type="ARBA" id="ARBA00022737"/>
    </source>
</evidence>
<feature type="domain" description="Chitin-binding type-2" evidence="7">
    <location>
        <begin position="286"/>
        <end position="345"/>
    </location>
</feature>
<dbReference type="Proteomes" id="UP000504634">
    <property type="component" value="Unplaced"/>
</dbReference>
<keyword evidence="2 6" id="KW-0732">Signal</keyword>
<proteinExistence type="predicted"/>
<dbReference type="Pfam" id="PF01607">
    <property type="entry name" value="CBM_14"/>
    <property type="match status" value="5"/>
</dbReference>
<accession>A0A6J2T7Q9</accession>
<dbReference type="OrthoDB" id="6020543at2759"/>
<dbReference type="AlphaFoldDB" id="A0A6J2T7Q9"/>
<dbReference type="PANTHER" id="PTHR23301:SF106">
    <property type="entry name" value="CHITIN-BINDING TYPE-2 DOMAIN-CONTAINING PROTEIN-RELATED"/>
    <property type="match status" value="1"/>
</dbReference>
<dbReference type="GeneID" id="115622267"/>
<evidence type="ECO:0000256" key="4">
    <source>
        <dbReference type="ARBA" id="ARBA00023157"/>
    </source>
</evidence>
<dbReference type="RefSeq" id="XP_030372029.1">
    <property type="nucleotide sequence ID" value="XM_030516169.1"/>
</dbReference>
<dbReference type="GO" id="GO:0005576">
    <property type="term" value="C:extracellular region"/>
    <property type="evidence" value="ECO:0007669"/>
    <property type="project" value="InterPro"/>
</dbReference>
<evidence type="ECO:0000256" key="5">
    <source>
        <dbReference type="ARBA" id="ARBA00023180"/>
    </source>
</evidence>
<evidence type="ECO:0000256" key="1">
    <source>
        <dbReference type="ARBA" id="ARBA00022669"/>
    </source>
</evidence>
<keyword evidence="3" id="KW-0677">Repeat</keyword>
<evidence type="ECO:0000313" key="9">
    <source>
        <dbReference type="RefSeq" id="XP_030372029.1"/>
    </source>
</evidence>